<dbReference type="CDD" id="cd19071">
    <property type="entry name" value="AKR_AKR1-5-like"/>
    <property type="match status" value="1"/>
</dbReference>
<organism evidence="8 9">
    <name type="scientific">Turneriella parva (strain ATCC BAA-1111 / DSM 21527 / NCTC 11395 / H)</name>
    <name type="common">Leptospira parva</name>
    <dbReference type="NCBI Taxonomy" id="869212"/>
    <lineage>
        <taxon>Bacteria</taxon>
        <taxon>Pseudomonadati</taxon>
        <taxon>Spirochaetota</taxon>
        <taxon>Spirochaetia</taxon>
        <taxon>Leptospirales</taxon>
        <taxon>Leptospiraceae</taxon>
        <taxon>Turneriella</taxon>
    </lineage>
</organism>
<feature type="binding site" evidence="5">
    <location>
        <position position="105"/>
    </location>
    <ligand>
        <name>substrate</name>
    </ligand>
</feature>
<evidence type="ECO:0000313" key="8">
    <source>
        <dbReference type="EMBL" id="AFM12621.1"/>
    </source>
</evidence>
<evidence type="ECO:0000256" key="6">
    <source>
        <dbReference type="PIRSR" id="PIRSR000097-3"/>
    </source>
</evidence>
<dbReference type="SUPFAM" id="SSF51430">
    <property type="entry name" value="NAD(P)-linked oxidoreductase"/>
    <property type="match status" value="1"/>
</dbReference>
<dbReference type="KEGG" id="tpx:Turpa_1974"/>
<accession>I4B5R4</accession>
<dbReference type="InterPro" id="IPR020471">
    <property type="entry name" value="AKR"/>
</dbReference>
<evidence type="ECO:0000256" key="1">
    <source>
        <dbReference type="ARBA" id="ARBA00007905"/>
    </source>
</evidence>
<dbReference type="Pfam" id="PF00248">
    <property type="entry name" value="Aldo_ket_red"/>
    <property type="match status" value="1"/>
</dbReference>
<dbReference type="PANTHER" id="PTHR43827">
    <property type="entry name" value="2,5-DIKETO-D-GLUCONIC ACID REDUCTASE"/>
    <property type="match status" value="1"/>
</dbReference>
<dbReference type="PIRSF" id="PIRSF000097">
    <property type="entry name" value="AKR"/>
    <property type="match status" value="1"/>
</dbReference>
<dbReference type="Gene3D" id="3.20.20.100">
    <property type="entry name" value="NADP-dependent oxidoreductase domain"/>
    <property type="match status" value="1"/>
</dbReference>
<dbReference type="EMBL" id="CP002959">
    <property type="protein sequence ID" value="AFM12621.1"/>
    <property type="molecule type" value="Genomic_DNA"/>
</dbReference>
<keyword evidence="3" id="KW-0560">Oxidoreductase</keyword>
<dbReference type="PROSITE" id="PS00798">
    <property type="entry name" value="ALDOKETO_REDUCTASE_1"/>
    <property type="match status" value="1"/>
</dbReference>
<dbReference type="PATRIC" id="fig|869212.3.peg.1978"/>
<dbReference type="HOGENOM" id="CLU_023205_0_1_12"/>
<feature type="site" description="Lowers pKa of active site Tyr" evidence="6">
    <location>
        <position position="74"/>
    </location>
</feature>
<dbReference type="STRING" id="869212.Turpa_1974"/>
<dbReference type="PROSITE" id="PS00063">
    <property type="entry name" value="ALDOKETO_REDUCTASE_3"/>
    <property type="match status" value="1"/>
</dbReference>
<evidence type="ECO:0000256" key="4">
    <source>
        <dbReference type="PIRSR" id="PIRSR000097-1"/>
    </source>
</evidence>
<dbReference type="InterPro" id="IPR023210">
    <property type="entry name" value="NADP_OxRdtase_dom"/>
</dbReference>
<comment type="similarity">
    <text evidence="1">Belongs to the aldo/keto reductase family.</text>
</comment>
<evidence type="ECO:0000256" key="5">
    <source>
        <dbReference type="PIRSR" id="PIRSR000097-2"/>
    </source>
</evidence>
<keyword evidence="9" id="KW-1185">Reference proteome</keyword>
<evidence type="ECO:0000256" key="2">
    <source>
        <dbReference type="ARBA" id="ARBA00022857"/>
    </source>
</evidence>
<dbReference type="InterPro" id="IPR018170">
    <property type="entry name" value="Aldo/ket_reductase_CS"/>
</dbReference>
<dbReference type="OrthoDB" id="9804790at2"/>
<evidence type="ECO:0000259" key="7">
    <source>
        <dbReference type="Pfam" id="PF00248"/>
    </source>
</evidence>
<keyword evidence="2" id="KW-0521">NADP</keyword>
<feature type="domain" description="NADP-dependent oxidoreductase" evidence="7">
    <location>
        <begin position="16"/>
        <end position="256"/>
    </location>
</feature>
<name>I4B5R4_TURPD</name>
<evidence type="ECO:0000313" key="9">
    <source>
        <dbReference type="Proteomes" id="UP000006048"/>
    </source>
</evidence>
<proteinExistence type="inferred from homology"/>
<gene>
    <name evidence="8" type="ordered locus">Turpa_1974</name>
</gene>
<dbReference type="PRINTS" id="PR00069">
    <property type="entry name" value="ALDKETRDTASE"/>
</dbReference>
<evidence type="ECO:0000256" key="3">
    <source>
        <dbReference type="ARBA" id="ARBA00023002"/>
    </source>
</evidence>
<dbReference type="FunFam" id="3.20.20.100:FF:000015">
    <property type="entry name" value="Oxidoreductase, aldo/keto reductase family"/>
    <property type="match status" value="1"/>
</dbReference>
<dbReference type="AlphaFoldDB" id="I4B5R4"/>
<dbReference type="Proteomes" id="UP000006048">
    <property type="component" value="Chromosome"/>
</dbReference>
<dbReference type="PANTHER" id="PTHR43827:SF3">
    <property type="entry name" value="NADP-DEPENDENT OXIDOREDUCTASE DOMAIN-CONTAINING PROTEIN"/>
    <property type="match status" value="1"/>
</dbReference>
<sequence>MVPRIQLHDGHEIPQLGFGVWKAASGECYKAVRSALDAGYRHIDTARIYGNEEDVGRAIRDSGIARSEIYVTTKLWNTDQARAESAFAGSLERLGLDYIDLYLIHFPVTKSRAAAWQALENIHASGKVRSIGVSNYMPKHLDELLGAAKIKPVVNQIELHPWLSQTELKNYCESRGISIEAYSPLAHGQKVEDLSLKPLAEKYGKTVAQVLLRWSIQKGNIVLVKSVSPARIAENFAIFDFEIDAQDMAKLDSMNENLRTCWDPSGTP</sequence>
<dbReference type="PROSITE" id="PS00062">
    <property type="entry name" value="ALDOKETO_REDUCTASE_2"/>
    <property type="match status" value="1"/>
</dbReference>
<feature type="active site" description="Proton donor" evidence="4">
    <location>
        <position position="49"/>
    </location>
</feature>
<dbReference type="GO" id="GO:0016616">
    <property type="term" value="F:oxidoreductase activity, acting on the CH-OH group of donors, NAD or NADP as acceptor"/>
    <property type="evidence" value="ECO:0007669"/>
    <property type="project" value="UniProtKB-ARBA"/>
</dbReference>
<reference evidence="8 9" key="1">
    <citation type="submission" date="2012-06" db="EMBL/GenBank/DDBJ databases">
        <title>The complete chromosome of genome of Turneriella parva DSM 21527.</title>
        <authorList>
            <consortium name="US DOE Joint Genome Institute (JGI-PGF)"/>
            <person name="Lucas S."/>
            <person name="Han J."/>
            <person name="Lapidus A."/>
            <person name="Bruce D."/>
            <person name="Goodwin L."/>
            <person name="Pitluck S."/>
            <person name="Peters L."/>
            <person name="Kyrpides N."/>
            <person name="Mavromatis K."/>
            <person name="Ivanova N."/>
            <person name="Mikhailova N."/>
            <person name="Chertkov O."/>
            <person name="Detter J.C."/>
            <person name="Tapia R."/>
            <person name="Han C."/>
            <person name="Land M."/>
            <person name="Hauser L."/>
            <person name="Markowitz V."/>
            <person name="Cheng J.-F."/>
            <person name="Hugenholtz P."/>
            <person name="Woyke T."/>
            <person name="Wu D."/>
            <person name="Gronow S."/>
            <person name="Wellnitz S."/>
            <person name="Brambilla E."/>
            <person name="Klenk H.-P."/>
            <person name="Eisen J.A."/>
        </authorList>
    </citation>
    <scope>NUCLEOTIDE SEQUENCE [LARGE SCALE GENOMIC DNA]</scope>
    <source>
        <strain evidence="9">ATCC BAA-1111 / DSM 21527 / NCTC 11395 / H</strain>
    </source>
</reference>
<protein>
    <submittedName>
        <fullName evidence="8">Aldo/keto reductase</fullName>
    </submittedName>
</protein>
<dbReference type="InterPro" id="IPR036812">
    <property type="entry name" value="NAD(P)_OxRdtase_dom_sf"/>
</dbReference>